<dbReference type="NCBIfam" id="NF046040">
    <property type="entry name" value="RelB_antitoxin"/>
    <property type="match status" value="1"/>
</dbReference>
<dbReference type="Proteomes" id="UP000183509">
    <property type="component" value="Unassembled WGS sequence"/>
</dbReference>
<reference evidence="2 3" key="1">
    <citation type="submission" date="2016-04" db="EMBL/GenBank/DDBJ databases">
        <authorList>
            <person name="Millard A."/>
        </authorList>
    </citation>
    <scope>NUCLEOTIDE SEQUENCE [LARGE SCALE GENOMIC DNA]</scope>
    <source>
        <strain evidence="2">Isolate 22</strain>
    </source>
</reference>
<proteinExistence type="predicted"/>
<reference evidence="1" key="2">
    <citation type="journal article" date="2020" name="J. Antimicrob. Chemother.">
        <title>Tandem amplification of the vanM gene cluster drives vancomycin resistance in vancomycin-variable enterococci.</title>
        <authorList>
            <person name="Sun L."/>
            <person name="Chen Y."/>
            <person name="Hua X."/>
            <person name="Chen Y."/>
            <person name="Hong J."/>
            <person name="Wu X."/>
            <person name="Jiang Y."/>
            <person name="van Schaik W."/>
            <person name="Qu T."/>
            <person name="Yu Y."/>
        </authorList>
    </citation>
    <scope>NUCLEOTIDE SEQUENCE [LARGE SCALE GENOMIC DNA]</scope>
    <source>
        <strain evidence="1">ZY2</strain>
        <plasmid evidence="1">pZY2</plasmid>
    </source>
</reference>
<dbReference type="AlphaFoldDB" id="A0A286V827"/>
<organism evidence="1">
    <name type="scientific">Enterococcus faecium</name>
    <name type="common">Streptococcus faecium</name>
    <dbReference type="NCBI Taxonomy" id="1352"/>
    <lineage>
        <taxon>Bacteria</taxon>
        <taxon>Bacillati</taxon>
        <taxon>Bacillota</taxon>
        <taxon>Bacilli</taxon>
        <taxon>Lactobacillales</taxon>
        <taxon>Enterococcaceae</taxon>
        <taxon>Enterococcus</taxon>
    </lineage>
</organism>
<dbReference type="GO" id="GO:0006355">
    <property type="term" value="P:regulation of DNA-templated transcription"/>
    <property type="evidence" value="ECO:0007669"/>
    <property type="project" value="InterPro"/>
</dbReference>
<dbReference type="InterPro" id="IPR010985">
    <property type="entry name" value="Ribbon_hlx_hlx"/>
</dbReference>
<evidence type="ECO:0000313" key="3">
    <source>
        <dbReference type="Proteomes" id="UP000183509"/>
    </source>
</evidence>
<name>A0A286V827_ENTFC</name>
<dbReference type="SUPFAM" id="SSF47598">
    <property type="entry name" value="Ribbon-helix-helix"/>
    <property type="match status" value="1"/>
</dbReference>
<evidence type="ECO:0000313" key="1">
    <source>
        <dbReference type="EMBL" id="QHT44880.1"/>
    </source>
</evidence>
<protein>
    <submittedName>
        <fullName evidence="1">DUF1778 domain-containing protein</fullName>
    </submittedName>
</protein>
<dbReference type="Pfam" id="PF19807">
    <property type="entry name" value="DUF6290"/>
    <property type="match status" value="1"/>
</dbReference>
<dbReference type="Gene3D" id="1.20.5.780">
    <property type="entry name" value="Single helix bin"/>
    <property type="match status" value="1"/>
</dbReference>
<keyword evidence="1" id="KW-0614">Plasmid</keyword>
<dbReference type="InterPro" id="IPR046257">
    <property type="entry name" value="DUF6290"/>
</dbReference>
<sequence length="73" mass="8465">MPVISIRVSKEEKDFLEKVAEFNGDNISEFMRSNSLQTAETLVDFATYKQLMKEHEENDQSISHEDMLKELGL</sequence>
<dbReference type="EMBL" id="CP039730">
    <property type="protein sequence ID" value="QHT44880.1"/>
    <property type="molecule type" value="Genomic_DNA"/>
</dbReference>
<evidence type="ECO:0000313" key="2">
    <source>
        <dbReference type="EMBL" id="SAM53007.1"/>
    </source>
</evidence>
<dbReference type="EMBL" id="FKLM01000071">
    <property type="protein sequence ID" value="SAM53007.1"/>
    <property type="molecule type" value="Genomic_DNA"/>
</dbReference>
<geneLocation type="plasmid" evidence="1">
    <name>pZY2</name>
</geneLocation>
<gene>
    <name evidence="2" type="ORF">DTPHA_602657</name>
    <name evidence="1" type="ORF">FCF09_14460</name>
</gene>
<dbReference type="GeneID" id="66455834"/>
<dbReference type="RefSeq" id="WP_010729836.1">
    <property type="nucleotide sequence ID" value="NZ_AP022343.1"/>
</dbReference>
<accession>A0A286V827</accession>